<organism evidence="1 2">
    <name type="scientific">Bifidobacterium erythrocebi</name>
    <dbReference type="NCBI Taxonomy" id="2675325"/>
    <lineage>
        <taxon>Bacteria</taxon>
        <taxon>Bacillati</taxon>
        <taxon>Actinomycetota</taxon>
        <taxon>Actinomycetes</taxon>
        <taxon>Bifidobacteriales</taxon>
        <taxon>Bifidobacteriaceae</taxon>
        <taxon>Bifidobacterium</taxon>
    </lineage>
</organism>
<dbReference type="EMBL" id="JAAIIF010000019">
    <property type="protein sequence ID" value="NMM97046.1"/>
    <property type="molecule type" value="Genomic_DNA"/>
</dbReference>
<comment type="caution">
    <text evidence="1">The sequence shown here is derived from an EMBL/GenBank/DDBJ whole genome shotgun (WGS) entry which is preliminary data.</text>
</comment>
<name>A0A7Y0EX81_9BIFI</name>
<dbReference type="AlphaFoldDB" id="A0A7Y0EX81"/>
<dbReference type="Proteomes" id="UP000529710">
    <property type="component" value="Unassembled WGS sequence"/>
</dbReference>
<sequence length="83" mass="9678">MFSARIDAVMSEIIIQIIEYMARFMPEWVAGKSLDFMARAALWLLSAVWRRWGAALMRKTTDWVRLHLDAIGKADVMARHARR</sequence>
<evidence type="ECO:0000313" key="2">
    <source>
        <dbReference type="Proteomes" id="UP000529710"/>
    </source>
</evidence>
<reference evidence="1 2" key="1">
    <citation type="submission" date="2020-02" db="EMBL/GenBank/DDBJ databases">
        <title>Characterization of phylogenetic diversity of novel bifidobacterial species isolated in Czech ZOOs.</title>
        <authorList>
            <person name="Lugli G.A."/>
            <person name="Vera N.B."/>
            <person name="Ventura M."/>
        </authorList>
    </citation>
    <scope>NUCLEOTIDE SEQUENCE [LARGE SCALE GENOMIC DNA]</scope>
    <source>
        <strain evidence="1 2">DSM 109960</strain>
    </source>
</reference>
<keyword evidence="2" id="KW-1185">Reference proteome</keyword>
<protein>
    <submittedName>
        <fullName evidence="1">Uncharacterized protein</fullName>
    </submittedName>
</protein>
<gene>
    <name evidence="1" type="ORF">G1C98_1784</name>
</gene>
<proteinExistence type="predicted"/>
<evidence type="ECO:0000313" key="1">
    <source>
        <dbReference type="EMBL" id="NMM97046.1"/>
    </source>
</evidence>
<accession>A0A7Y0EX81</accession>